<proteinExistence type="predicted"/>
<dbReference type="Pfam" id="PF12679">
    <property type="entry name" value="ABC2_membrane_2"/>
    <property type="match status" value="1"/>
</dbReference>
<dbReference type="AlphaFoldDB" id="A0ABD5Y7D7"/>
<evidence type="ECO:0000313" key="3">
    <source>
        <dbReference type="Proteomes" id="UP001596432"/>
    </source>
</evidence>
<feature type="transmembrane region" description="Helical" evidence="1">
    <location>
        <begin position="50"/>
        <end position="72"/>
    </location>
</feature>
<keyword evidence="1" id="KW-1133">Transmembrane helix</keyword>
<dbReference type="GO" id="GO:0005886">
    <property type="term" value="C:plasma membrane"/>
    <property type="evidence" value="ECO:0007669"/>
    <property type="project" value="UniProtKB-SubCell"/>
</dbReference>
<dbReference type="Proteomes" id="UP001596432">
    <property type="component" value="Unassembled WGS sequence"/>
</dbReference>
<dbReference type="EMBL" id="JBHTAS010000001">
    <property type="protein sequence ID" value="MFC7142236.1"/>
    <property type="molecule type" value="Genomic_DNA"/>
</dbReference>
<dbReference type="RefSeq" id="WP_274323305.1">
    <property type="nucleotide sequence ID" value="NZ_CP118158.1"/>
</dbReference>
<keyword evidence="3" id="KW-1185">Reference proteome</keyword>
<keyword evidence="1" id="KW-0472">Membrane</keyword>
<name>A0ABD5Y7D7_9EURY</name>
<evidence type="ECO:0000256" key="1">
    <source>
        <dbReference type="SAM" id="Phobius"/>
    </source>
</evidence>
<organism evidence="2 3">
    <name type="scientific">Halosimplex aquaticum</name>
    <dbReference type="NCBI Taxonomy" id="3026162"/>
    <lineage>
        <taxon>Archaea</taxon>
        <taxon>Methanobacteriati</taxon>
        <taxon>Methanobacteriota</taxon>
        <taxon>Stenosarchaea group</taxon>
        <taxon>Halobacteria</taxon>
        <taxon>Halobacteriales</taxon>
        <taxon>Haloarculaceae</taxon>
        <taxon>Halosimplex</taxon>
    </lineage>
</organism>
<accession>A0ABD5Y7D7</accession>
<evidence type="ECO:0000313" key="2">
    <source>
        <dbReference type="EMBL" id="MFC7142236.1"/>
    </source>
</evidence>
<feature type="transmembrane region" description="Helical" evidence="1">
    <location>
        <begin position="18"/>
        <end position="38"/>
    </location>
</feature>
<feature type="transmembrane region" description="Helical" evidence="1">
    <location>
        <begin position="99"/>
        <end position="122"/>
    </location>
</feature>
<reference evidence="2 3" key="1">
    <citation type="journal article" date="2019" name="Int. J. Syst. Evol. Microbiol.">
        <title>The Global Catalogue of Microorganisms (GCM) 10K type strain sequencing project: providing services to taxonomists for standard genome sequencing and annotation.</title>
        <authorList>
            <consortium name="The Broad Institute Genomics Platform"/>
            <consortium name="The Broad Institute Genome Sequencing Center for Infectious Disease"/>
            <person name="Wu L."/>
            <person name="Ma J."/>
        </authorList>
    </citation>
    <scope>NUCLEOTIDE SEQUENCE [LARGE SCALE GENOMIC DNA]</scope>
    <source>
        <strain evidence="2 3">XZYJT29</strain>
    </source>
</reference>
<comment type="caution">
    <text evidence="2">The sequence shown here is derived from an EMBL/GenBank/DDBJ whole genome shotgun (WGS) entry which is preliminary data.</text>
</comment>
<gene>
    <name evidence="2" type="ORF">ACFQMA_20655</name>
</gene>
<feature type="transmembrane region" description="Helical" evidence="1">
    <location>
        <begin position="165"/>
        <end position="182"/>
    </location>
</feature>
<feature type="transmembrane region" description="Helical" evidence="1">
    <location>
        <begin position="255"/>
        <end position="276"/>
    </location>
</feature>
<dbReference type="PANTHER" id="PTHR43471">
    <property type="entry name" value="ABC TRANSPORTER PERMEASE"/>
    <property type="match status" value="1"/>
</dbReference>
<feature type="transmembrane region" description="Helical" evidence="1">
    <location>
        <begin position="134"/>
        <end position="158"/>
    </location>
</feature>
<dbReference type="GeneID" id="78822571"/>
<sequence length="282" mass="29333">MSAVTVARSDFLSIRRSSVVGGVVATFALVVGLAFLGSSEVHPHPVRTTWGFAALVAWAFPLLLAPLTYLAVAGDRTRGTITYHLGLPNSRAEYFAGKYATRAGVAVATMVIGVAAAFAVAVATYEHAPDPARFLALGALSTLFALSMAGTFVAVSAAVASRSRAMIGVLGAYFVLSAFWVGPLPALNLGTALDAVASLPGVTIADSTRALVGSLSPAGAYFNTLPELVWADAPGRYEVFAQFEATPDFLAYEPWFNVAVLVAWTVGAPLAGYLRFRGAELG</sequence>
<protein>
    <submittedName>
        <fullName evidence="2">ABC transporter permease</fullName>
    </submittedName>
</protein>
<keyword evidence="1" id="KW-0812">Transmembrane</keyword>